<dbReference type="InterPro" id="IPR013783">
    <property type="entry name" value="Ig-like_fold"/>
</dbReference>
<dbReference type="SUPFAM" id="SSF49265">
    <property type="entry name" value="Fibronectin type III"/>
    <property type="match status" value="1"/>
</dbReference>
<dbReference type="EMBL" id="BAAAZH010000010">
    <property type="protein sequence ID" value="GAA4114440.1"/>
    <property type="molecule type" value="Genomic_DNA"/>
</dbReference>
<keyword evidence="1" id="KW-0378">Hydrolase</keyword>
<keyword evidence="2" id="KW-0119">Carbohydrate metabolism</keyword>
<keyword evidence="1" id="KW-0326">Glycosidase</keyword>
<comment type="caution">
    <text evidence="5">The sequence shown here is derived from an EMBL/GenBank/DDBJ whole genome shotgun (WGS) entry which is preliminary data.</text>
</comment>
<organism evidence="5 6">
    <name type="scientific">Nocardioides fonticola</name>
    <dbReference type="NCBI Taxonomy" id="450363"/>
    <lineage>
        <taxon>Bacteria</taxon>
        <taxon>Bacillati</taxon>
        <taxon>Actinomycetota</taxon>
        <taxon>Actinomycetes</taxon>
        <taxon>Propionibacteriales</taxon>
        <taxon>Nocardioidaceae</taxon>
        <taxon>Nocardioides</taxon>
    </lineage>
</organism>
<dbReference type="RefSeq" id="WP_344732417.1">
    <property type="nucleotide sequence ID" value="NZ_BAAAZH010000010.1"/>
</dbReference>
<dbReference type="SMART" id="SM00060">
    <property type="entry name" value="FN3"/>
    <property type="match status" value="1"/>
</dbReference>
<accession>A0ABP7XFB2</accession>
<reference evidence="6" key="1">
    <citation type="journal article" date="2019" name="Int. J. Syst. Evol. Microbiol.">
        <title>The Global Catalogue of Microorganisms (GCM) 10K type strain sequencing project: providing services to taxonomists for standard genome sequencing and annotation.</title>
        <authorList>
            <consortium name="The Broad Institute Genomics Platform"/>
            <consortium name="The Broad Institute Genome Sequencing Center for Infectious Disease"/>
            <person name="Wu L."/>
            <person name="Ma J."/>
        </authorList>
    </citation>
    <scope>NUCLEOTIDE SEQUENCE [LARGE SCALE GENOMIC DNA]</scope>
    <source>
        <strain evidence="6">JCM 16703</strain>
    </source>
</reference>
<sequence>MPRLPVVLALVAGLLVGPGALGGARADEATPDTTPPQIDTTPVLCSDPCQREVFEFWGDLAEGDDLARIEVRLDDVVVDERPYDDGTGFTPYGWFQPWGADYLQDVDYAVQVSVPDGEHVVTVTASDRAGNVAEHSYAVQGAQVPDAVRHLRAVVRAHRVQLRFGPGPDNGGLVTSYRITRDGRHVRTYRTGPFLPMPRITFRHLAPGRHRFAVRAVNSAGVGAPAVVRVRVRVRH</sequence>
<dbReference type="Gene3D" id="2.60.40.10">
    <property type="entry name" value="Immunoglobulins"/>
    <property type="match status" value="1"/>
</dbReference>
<keyword evidence="2" id="KW-0624">Polysaccharide degradation</keyword>
<name>A0ABP7XFB2_9ACTN</name>
<keyword evidence="3" id="KW-0732">Signal</keyword>
<feature type="domain" description="Fibronectin type-III" evidence="4">
    <location>
        <begin position="144"/>
        <end position="236"/>
    </location>
</feature>
<evidence type="ECO:0000256" key="3">
    <source>
        <dbReference type="SAM" id="SignalP"/>
    </source>
</evidence>
<evidence type="ECO:0000313" key="5">
    <source>
        <dbReference type="EMBL" id="GAA4114440.1"/>
    </source>
</evidence>
<evidence type="ECO:0000256" key="2">
    <source>
        <dbReference type="ARBA" id="ARBA00023326"/>
    </source>
</evidence>
<evidence type="ECO:0000313" key="6">
    <source>
        <dbReference type="Proteomes" id="UP001501495"/>
    </source>
</evidence>
<feature type="chain" id="PRO_5046652359" description="Fibronectin type-III domain-containing protein" evidence="3">
    <location>
        <begin position="23"/>
        <end position="236"/>
    </location>
</feature>
<gene>
    <name evidence="5" type="ORF">GCM10022215_12540</name>
</gene>
<dbReference type="Proteomes" id="UP001501495">
    <property type="component" value="Unassembled WGS sequence"/>
</dbReference>
<dbReference type="CDD" id="cd00063">
    <property type="entry name" value="FN3"/>
    <property type="match status" value="1"/>
</dbReference>
<protein>
    <recommendedName>
        <fullName evidence="4">Fibronectin type-III domain-containing protein</fullName>
    </recommendedName>
</protein>
<evidence type="ECO:0000259" key="4">
    <source>
        <dbReference type="PROSITE" id="PS50853"/>
    </source>
</evidence>
<dbReference type="PROSITE" id="PS50853">
    <property type="entry name" value="FN3"/>
    <property type="match status" value="1"/>
</dbReference>
<dbReference type="InterPro" id="IPR036116">
    <property type="entry name" value="FN3_sf"/>
</dbReference>
<keyword evidence="6" id="KW-1185">Reference proteome</keyword>
<feature type="signal peptide" evidence="3">
    <location>
        <begin position="1"/>
        <end position="22"/>
    </location>
</feature>
<evidence type="ECO:0000256" key="1">
    <source>
        <dbReference type="ARBA" id="ARBA00023295"/>
    </source>
</evidence>
<dbReference type="InterPro" id="IPR003961">
    <property type="entry name" value="FN3_dom"/>
</dbReference>
<proteinExistence type="predicted"/>